<evidence type="ECO:0000313" key="1">
    <source>
        <dbReference type="EMBL" id="SVD24499.1"/>
    </source>
</evidence>
<protein>
    <recommendedName>
        <fullName evidence="2">SnoaL-like domain-containing protein</fullName>
    </recommendedName>
</protein>
<reference evidence="1" key="1">
    <citation type="submission" date="2018-05" db="EMBL/GenBank/DDBJ databases">
        <authorList>
            <person name="Lanie J.A."/>
            <person name="Ng W.-L."/>
            <person name="Kazmierczak K.M."/>
            <person name="Andrzejewski T.M."/>
            <person name="Davidsen T.M."/>
            <person name="Wayne K.J."/>
            <person name="Tettelin H."/>
            <person name="Glass J.I."/>
            <person name="Rusch D."/>
            <person name="Podicherti R."/>
            <person name="Tsui H.-C.T."/>
            <person name="Winkler M.E."/>
        </authorList>
    </citation>
    <scope>NUCLEOTIDE SEQUENCE</scope>
</reference>
<sequence>MTSKREVLAAMQAHVEARINGNVDAVIDSYSEDWKDSKGFGKPSLREGHLGFAAGETKANIEIDLSVADIVVEGDSATCSPVSIYTPKGSITYGYTLKKELDGVWRLIYTRTIDWETFPMDRETRIRKREMDTSAMAGREHREHLLSDRLRPGYHFV</sequence>
<dbReference type="Gene3D" id="3.10.450.50">
    <property type="match status" value="1"/>
</dbReference>
<organism evidence="1">
    <name type="scientific">marine metagenome</name>
    <dbReference type="NCBI Taxonomy" id="408172"/>
    <lineage>
        <taxon>unclassified sequences</taxon>
        <taxon>metagenomes</taxon>
        <taxon>ecological metagenomes</taxon>
    </lineage>
</organism>
<proteinExistence type="predicted"/>
<dbReference type="InterPro" id="IPR032710">
    <property type="entry name" value="NTF2-like_dom_sf"/>
</dbReference>
<feature type="non-terminal residue" evidence="1">
    <location>
        <position position="157"/>
    </location>
</feature>
<dbReference type="AlphaFoldDB" id="A0A382TQZ9"/>
<dbReference type="EMBL" id="UINC01138512">
    <property type="protein sequence ID" value="SVD24499.1"/>
    <property type="molecule type" value="Genomic_DNA"/>
</dbReference>
<evidence type="ECO:0008006" key="2">
    <source>
        <dbReference type="Google" id="ProtNLM"/>
    </source>
</evidence>
<accession>A0A382TQZ9</accession>
<gene>
    <name evidence="1" type="ORF">METZ01_LOCUS377353</name>
</gene>
<dbReference type="SUPFAM" id="SSF54427">
    <property type="entry name" value="NTF2-like"/>
    <property type="match status" value="1"/>
</dbReference>
<name>A0A382TQZ9_9ZZZZ</name>